<name>A0A949JH93_9ACTN</name>
<dbReference type="EMBL" id="JAELVF020000002">
    <property type="protein sequence ID" value="MBU7600098.1"/>
    <property type="molecule type" value="Genomic_DNA"/>
</dbReference>
<keyword evidence="2" id="KW-1185">Reference proteome</keyword>
<dbReference type="SUPFAM" id="SSF52309">
    <property type="entry name" value="N-(deoxy)ribosyltransferase-like"/>
    <property type="match status" value="1"/>
</dbReference>
<organism evidence="1 2">
    <name type="scientific">Streptomyces tardus</name>
    <dbReference type="NCBI Taxonomy" id="2780544"/>
    <lineage>
        <taxon>Bacteria</taxon>
        <taxon>Bacillati</taxon>
        <taxon>Actinomycetota</taxon>
        <taxon>Actinomycetes</taxon>
        <taxon>Kitasatosporales</taxon>
        <taxon>Streptomycetaceae</taxon>
        <taxon>Streptomyces</taxon>
    </lineage>
</organism>
<dbReference type="Proteomes" id="UP000694501">
    <property type="component" value="Unassembled WGS sequence"/>
</dbReference>
<reference evidence="1" key="1">
    <citation type="submission" date="2021-06" db="EMBL/GenBank/DDBJ databases">
        <title>Sequencing of actinobacteria type strains.</title>
        <authorList>
            <person name="Nguyen G.-S."/>
            <person name="Wentzel A."/>
        </authorList>
    </citation>
    <scope>NUCLEOTIDE SEQUENCE</scope>
    <source>
        <strain evidence="1">P38-E01</strain>
    </source>
</reference>
<proteinExistence type="predicted"/>
<gene>
    <name evidence="1" type="ORF">JGS22_021285</name>
</gene>
<dbReference type="RefSeq" id="WP_211039329.1">
    <property type="nucleotide sequence ID" value="NZ_JAELVF020000002.1"/>
</dbReference>
<accession>A0A949JH93</accession>
<comment type="caution">
    <text evidence="1">The sequence shown here is derived from an EMBL/GenBank/DDBJ whole genome shotgun (WGS) entry which is preliminary data.</text>
</comment>
<dbReference type="Gene3D" id="3.40.50.450">
    <property type="match status" value="1"/>
</dbReference>
<dbReference type="AlphaFoldDB" id="A0A949JH93"/>
<evidence type="ECO:0000313" key="2">
    <source>
        <dbReference type="Proteomes" id="UP000694501"/>
    </source>
</evidence>
<evidence type="ECO:0000313" key="1">
    <source>
        <dbReference type="EMBL" id="MBU7600098.1"/>
    </source>
</evidence>
<dbReference type="InterPro" id="IPR007710">
    <property type="entry name" value="Nucleoside_deoxyribTrfase"/>
</dbReference>
<dbReference type="Pfam" id="PF05014">
    <property type="entry name" value="Nuc_deoxyrib_tr"/>
    <property type="match status" value="1"/>
</dbReference>
<protein>
    <submittedName>
        <fullName evidence="1">Nucleoside 2-deoxyribosyltransferase</fullName>
    </submittedName>
</protein>
<sequence length="170" mass="18018">MPQSEPGPARLTVFLGGPFKGLIDPVTGRLREADRARYSTLIDAFEDRGWRVLSAHRTEGWGDALVSARECTRRDWEWMRDCSVFVAFPGRPASPGTHVELGWASALGRPTVVLAEPGTECAALVAGLPGIAPVRLLEYTGDAAQVCRAVTEAARTGAATTDVAGTGAQA</sequence>